<accession>A0A1F4SDZ8</accession>
<proteinExistence type="predicted"/>
<keyword evidence="1" id="KW-0472">Membrane</keyword>
<feature type="transmembrane region" description="Helical" evidence="1">
    <location>
        <begin position="103"/>
        <end position="125"/>
    </location>
</feature>
<evidence type="ECO:0000313" key="3">
    <source>
        <dbReference type="Proteomes" id="UP000178417"/>
    </source>
</evidence>
<dbReference type="InterPro" id="IPR045466">
    <property type="entry name" value="DUF6498"/>
</dbReference>
<feature type="transmembrane region" description="Helical" evidence="1">
    <location>
        <begin position="12"/>
        <end position="45"/>
    </location>
</feature>
<comment type="caution">
    <text evidence="2">The sequence shown here is derived from an EMBL/GenBank/DDBJ whole genome shotgun (WGS) entry which is preliminary data.</text>
</comment>
<keyword evidence="1" id="KW-1133">Transmembrane helix</keyword>
<evidence type="ECO:0000256" key="1">
    <source>
        <dbReference type="SAM" id="Phobius"/>
    </source>
</evidence>
<dbReference type="EMBL" id="MEUB01000069">
    <property type="protein sequence ID" value="OGC18658.1"/>
    <property type="molecule type" value="Genomic_DNA"/>
</dbReference>
<protein>
    <submittedName>
        <fullName evidence="2">Uncharacterized protein</fullName>
    </submittedName>
</protein>
<name>A0A1F4SDZ8_UNCSA</name>
<evidence type="ECO:0000313" key="2">
    <source>
        <dbReference type="EMBL" id="OGC18658.1"/>
    </source>
</evidence>
<dbReference type="AlphaFoldDB" id="A0A1F4SDZ8"/>
<feature type="transmembrane region" description="Helical" evidence="1">
    <location>
        <begin position="146"/>
        <end position="166"/>
    </location>
</feature>
<organism evidence="2 3">
    <name type="scientific">candidate division WOR-1 bacterium RIFOXYB2_FULL_37_13</name>
    <dbReference type="NCBI Taxonomy" id="1802579"/>
    <lineage>
        <taxon>Bacteria</taxon>
        <taxon>Bacillati</taxon>
        <taxon>Saganbacteria</taxon>
    </lineage>
</organism>
<sequence>MQNEQASKTYIILTNLLFVVGVLFFGWTTLIVFLGFFIEAIINYLFNMAKLSVLYFKEKRHFDFSFLALSQSAFLFVNAIFFFIIFALDYTGRALLIHGEASVFQIVEFLSLIIVILIAASQKFYQGFFKNQKYKEISSDSVAEKSYGSIILLQLLNLFGFGLILFFSLDRLFSLIIVFAKFMTEFFGEKQGK</sequence>
<dbReference type="Pfam" id="PF20108">
    <property type="entry name" value="DUF6498"/>
    <property type="match status" value="1"/>
</dbReference>
<reference evidence="2 3" key="1">
    <citation type="journal article" date="2016" name="Nat. Commun.">
        <title>Thousands of microbial genomes shed light on interconnected biogeochemical processes in an aquifer system.</title>
        <authorList>
            <person name="Anantharaman K."/>
            <person name="Brown C.T."/>
            <person name="Hug L.A."/>
            <person name="Sharon I."/>
            <person name="Castelle C.J."/>
            <person name="Probst A.J."/>
            <person name="Thomas B.C."/>
            <person name="Singh A."/>
            <person name="Wilkins M.J."/>
            <person name="Karaoz U."/>
            <person name="Brodie E.L."/>
            <person name="Williams K.H."/>
            <person name="Hubbard S.S."/>
            <person name="Banfield J.F."/>
        </authorList>
    </citation>
    <scope>NUCLEOTIDE SEQUENCE [LARGE SCALE GENOMIC DNA]</scope>
</reference>
<dbReference type="Proteomes" id="UP000178417">
    <property type="component" value="Unassembled WGS sequence"/>
</dbReference>
<gene>
    <name evidence="2" type="ORF">A2310_03440</name>
</gene>
<keyword evidence="1" id="KW-0812">Transmembrane</keyword>
<feature type="transmembrane region" description="Helical" evidence="1">
    <location>
        <begin position="66"/>
        <end position="88"/>
    </location>
</feature>